<dbReference type="Proteomes" id="UP000653454">
    <property type="component" value="Unassembled WGS sequence"/>
</dbReference>
<feature type="transmembrane region" description="Helical" evidence="5">
    <location>
        <begin position="135"/>
        <end position="154"/>
    </location>
</feature>
<gene>
    <name evidence="7" type="ORF">PLXY2_LOCUS7832</name>
</gene>
<feature type="compositionally biased region" description="Basic and acidic residues" evidence="6">
    <location>
        <begin position="297"/>
        <end position="324"/>
    </location>
</feature>
<reference evidence="7" key="1">
    <citation type="submission" date="2020-11" db="EMBL/GenBank/DDBJ databases">
        <authorList>
            <person name="Whiteford S."/>
        </authorList>
    </citation>
    <scope>NUCLEOTIDE SEQUENCE</scope>
</reference>
<keyword evidence="4 5" id="KW-0472">Membrane</keyword>
<comment type="subcellular location">
    <subcellularLocation>
        <location evidence="1 5">Membrane</location>
        <topology evidence="1 5">Multi-pass membrane protein</topology>
    </subcellularLocation>
</comment>
<dbReference type="PANTHER" id="PTHR12483">
    <property type="entry name" value="SOLUTE CARRIER FAMILY 31 COPPER TRANSPORTERS"/>
    <property type="match status" value="1"/>
</dbReference>
<feature type="region of interest" description="Disordered" evidence="6">
    <location>
        <begin position="76"/>
        <end position="99"/>
    </location>
</feature>
<keyword evidence="5" id="KW-0187">Copper transport</keyword>
<dbReference type="GO" id="GO:0005886">
    <property type="term" value="C:plasma membrane"/>
    <property type="evidence" value="ECO:0007669"/>
    <property type="project" value="TreeGrafter"/>
</dbReference>
<dbReference type="InterPro" id="IPR007274">
    <property type="entry name" value="Cop_transporter"/>
</dbReference>
<evidence type="ECO:0000313" key="7">
    <source>
        <dbReference type="EMBL" id="CAG9123107.1"/>
    </source>
</evidence>
<evidence type="ECO:0000256" key="1">
    <source>
        <dbReference type="ARBA" id="ARBA00004141"/>
    </source>
</evidence>
<evidence type="ECO:0000256" key="6">
    <source>
        <dbReference type="SAM" id="MobiDB-lite"/>
    </source>
</evidence>
<sequence length="347" mass="39139">MGEMMMMNMWFWSGYNMGDLLFKGLKVDKQWTFAVTWIVLFLAAFAFEASKVFLAKIQRQAQTKLYPHRRSDERRTLLHEREQGMEPTTSRNSEPRPPARWTSMRVRVLMVGSQSLLFVLHNVAGYLLMLVVMLYNVYLLLAVVLGMMMGYFFFGTQLTILQMKCFGTKKLVICTPECDDTAASSTPPLLDHSSSESDVFICQTRACAQPSHYFPANSQDGGTSSCHYGAKQCPSKVARAKKAYSQSHCGNGESEKEDSPGVENAQLLRTERQGCCKKKQEPPPDTCCSKNVSSQPEPEKGCCKKKTVEEESDDERPKLTREESPQITCCHNAKSVTTESQEQIVEK</sequence>
<keyword evidence="5" id="KW-0813">Transport</keyword>
<evidence type="ECO:0000313" key="8">
    <source>
        <dbReference type="Proteomes" id="UP000653454"/>
    </source>
</evidence>
<dbReference type="EMBL" id="CAJHNJ030000028">
    <property type="protein sequence ID" value="CAG9123107.1"/>
    <property type="molecule type" value="Genomic_DNA"/>
</dbReference>
<feature type="transmembrane region" description="Helical" evidence="5">
    <location>
        <begin position="31"/>
        <end position="54"/>
    </location>
</feature>
<protein>
    <recommendedName>
        <fullName evidence="5">Copper transport protein</fullName>
    </recommendedName>
</protein>
<feature type="region of interest" description="Disordered" evidence="6">
    <location>
        <begin position="275"/>
        <end position="326"/>
    </location>
</feature>
<keyword evidence="3 5" id="KW-1133">Transmembrane helix</keyword>
<keyword evidence="5" id="KW-0186">Copper</keyword>
<keyword evidence="2 5" id="KW-0812">Transmembrane</keyword>
<keyword evidence="5" id="KW-0406">Ion transport</keyword>
<dbReference type="GO" id="GO:0005375">
    <property type="term" value="F:copper ion transmembrane transporter activity"/>
    <property type="evidence" value="ECO:0007669"/>
    <property type="project" value="UniProtKB-UniRule"/>
</dbReference>
<organism evidence="7 8">
    <name type="scientific">Plutella xylostella</name>
    <name type="common">Diamondback moth</name>
    <name type="synonym">Plutella maculipennis</name>
    <dbReference type="NCBI Taxonomy" id="51655"/>
    <lineage>
        <taxon>Eukaryota</taxon>
        <taxon>Metazoa</taxon>
        <taxon>Ecdysozoa</taxon>
        <taxon>Arthropoda</taxon>
        <taxon>Hexapoda</taxon>
        <taxon>Insecta</taxon>
        <taxon>Pterygota</taxon>
        <taxon>Neoptera</taxon>
        <taxon>Endopterygota</taxon>
        <taxon>Lepidoptera</taxon>
        <taxon>Glossata</taxon>
        <taxon>Ditrysia</taxon>
        <taxon>Yponomeutoidea</taxon>
        <taxon>Plutellidae</taxon>
        <taxon>Plutella</taxon>
    </lineage>
</organism>
<dbReference type="Pfam" id="PF04145">
    <property type="entry name" value="Ctr"/>
    <property type="match status" value="1"/>
</dbReference>
<accession>A0A8S4F4F2</accession>
<feature type="transmembrane region" description="Helical" evidence="5">
    <location>
        <begin position="108"/>
        <end position="129"/>
    </location>
</feature>
<dbReference type="AlphaFoldDB" id="A0A8S4F4F2"/>
<evidence type="ECO:0000256" key="3">
    <source>
        <dbReference type="ARBA" id="ARBA00022989"/>
    </source>
</evidence>
<dbReference type="PANTHER" id="PTHR12483:SF27">
    <property type="entry name" value="COPPER TRANSPORT PROTEIN CTR1"/>
    <property type="match status" value="1"/>
</dbReference>
<evidence type="ECO:0000256" key="5">
    <source>
        <dbReference type="RuleBase" id="RU367022"/>
    </source>
</evidence>
<name>A0A8S4F4F2_PLUXY</name>
<evidence type="ECO:0000256" key="4">
    <source>
        <dbReference type="ARBA" id="ARBA00023136"/>
    </source>
</evidence>
<keyword evidence="8" id="KW-1185">Reference proteome</keyword>
<proteinExistence type="inferred from homology"/>
<evidence type="ECO:0000256" key="2">
    <source>
        <dbReference type="ARBA" id="ARBA00022692"/>
    </source>
</evidence>
<comment type="similarity">
    <text evidence="5">Belongs to the copper transporter (Ctr) (TC 1.A.56) family. SLC31A subfamily.</text>
</comment>
<comment type="caution">
    <text evidence="7">The sequence shown here is derived from an EMBL/GenBank/DDBJ whole genome shotgun (WGS) entry which is preliminary data.</text>
</comment>